<dbReference type="EMBL" id="JARGDH010000002">
    <property type="protein sequence ID" value="KAL0277419.1"/>
    <property type="molecule type" value="Genomic_DNA"/>
</dbReference>
<reference evidence="10" key="1">
    <citation type="journal article" date="2024" name="Gigascience">
        <title>Chromosome-level genome of the poultry shaft louse Menopon gallinae provides insight into the host-switching and adaptive evolution of parasitic lice.</title>
        <authorList>
            <person name="Xu Y."/>
            <person name="Ma L."/>
            <person name="Liu S."/>
            <person name="Liang Y."/>
            <person name="Liu Q."/>
            <person name="He Z."/>
            <person name="Tian L."/>
            <person name="Duan Y."/>
            <person name="Cai W."/>
            <person name="Li H."/>
            <person name="Song F."/>
        </authorList>
    </citation>
    <scope>NUCLEOTIDE SEQUENCE</scope>
    <source>
        <strain evidence="10">Cailab_2023a</strain>
    </source>
</reference>
<evidence type="ECO:0000313" key="10">
    <source>
        <dbReference type="EMBL" id="KAL0277419.1"/>
    </source>
</evidence>
<dbReference type="EC" id="6.3.4.3" evidence="5"/>
<evidence type="ECO:0000256" key="9">
    <source>
        <dbReference type="ARBA" id="ARBA00022840"/>
    </source>
</evidence>
<dbReference type="SUPFAM" id="SSF52540">
    <property type="entry name" value="P-loop containing nucleoside triphosphate hydrolases"/>
    <property type="match status" value="1"/>
</dbReference>
<gene>
    <name evidence="10" type="ORF">PYX00_004709</name>
</gene>
<evidence type="ECO:0000256" key="3">
    <source>
        <dbReference type="ARBA" id="ARBA00006985"/>
    </source>
</evidence>
<comment type="caution">
    <text evidence="10">The sequence shown here is derived from an EMBL/GenBank/DDBJ whole genome shotgun (WGS) entry which is preliminary data.</text>
</comment>
<organism evidence="10">
    <name type="scientific">Menopon gallinae</name>
    <name type="common">poultry shaft louse</name>
    <dbReference type="NCBI Taxonomy" id="328185"/>
    <lineage>
        <taxon>Eukaryota</taxon>
        <taxon>Metazoa</taxon>
        <taxon>Ecdysozoa</taxon>
        <taxon>Arthropoda</taxon>
        <taxon>Hexapoda</taxon>
        <taxon>Insecta</taxon>
        <taxon>Pterygota</taxon>
        <taxon>Neoptera</taxon>
        <taxon>Paraneoptera</taxon>
        <taxon>Psocodea</taxon>
        <taxon>Troctomorpha</taxon>
        <taxon>Phthiraptera</taxon>
        <taxon>Amblycera</taxon>
        <taxon>Menoponidae</taxon>
        <taxon>Menopon</taxon>
    </lineage>
</organism>
<dbReference type="Pfam" id="PF01268">
    <property type="entry name" value="FTHFS"/>
    <property type="match status" value="1"/>
</dbReference>
<dbReference type="HAMAP" id="MF_01543">
    <property type="entry name" value="FTHFS"/>
    <property type="match status" value="1"/>
</dbReference>
<name>A0AAW2I5J7_9NEOP</name>
<evidence type="ECO:0000256" key="4">
    <source>
        <dbReference type="ARBA" id="ARBA00011738"/>
    </source>
</evidence>
<comment type="pathway">
    <text evidence="1">One-carbon metabolism; tetrahydrofolate interconversion.</text>
</comment>
<dbReference type="FunFam" id="3.10.410.10:FF:000001">
    <property type="entry name" value="Putative formate--tetrahydrofolate ligase"/>
    <property type="match status" value="1"/>
</dbReference>
<comment type="similarity">
    <text evidence="2">In the N-terminal section; belongs to the tetrahydrofolate dehydrogenase/cyclohydrolase family.</text>
</comment>
<dbReference type="GO" id="GO:0006730">
    <property type="term" value="P:one-carbon metabolic process"/>
    <property type="evidence" value="ECO:0007669"/>
    <property type="project" value="UniProtKB-KW"/>
</dbReference>
<evidence type="ECO:0000256" key="1">
    <source>
        <dbReference type="ARBA" id="ARBA00004777"/>
    </source>
</evidence>
<dbReference type="GO" id="GO:0004329">
    <property type="term" value="F:formate-tetrahydrofolate ligase activity"/>
    <property type="evidence" value="ECO:0007669"/>
    <property type="project" value="UniProtKB-EC"/>
</dbReference>
<keyword evidence="6" id="KW-0554">One-carbon metabolism</keyword>
<dbReference type="FunFam" id="3.40.50.300:FF:000556">
    <property type="entry name" value="Methylenetetrahydrofolate dehydrogenase (NADP+ dependent) 1 like"/>
    <property type="match status" value="1"/>
</dbReference>
<dbReference type="PROSITE" id="PS00721">
    <property type="entry name" value="FTHFS_1"/>
    <property type="match status" value="1"/>
</dbReference>
<dbReference type="CDD" id="cd00477">
    <property type="entry name" value="FTHFS"/>
    <property type="match status" value="1"/>
</dbReference>
<comment type="similarity">
    <text evidence="3">In the C-terminal section; belongs to the formate--tetrahydrofolate ligase family.</text>
</comment>
<dbReference type="AlphaFoldDB" id="A0AAW2I5J7"/>
<protein>
    <recommendedName>
        <fullName evidence="5">formate--tetrahydrofolate ligase</fullName>
        <ecNumber evidence="5">6.3.4.3</ecNumber>
    </recommendedName>
</protein>
<evidence type="ECO:0000256" key="7">
    <source>
        <dbReference type="ARBA" id="ARBA00022598"/>
    </source>
</evidence>
<dbReference type="FunFam" id="3.40.50.300:FF:001123">
    <property type="entry name" value="C-1-tetrahydrofolate synthase, cytoplasmic isoform X2"/>
    <property type="match status" value="1"/>
</dbReference>
<evidence type="ECO:0000256" key="8">
    <source>
        <dbReference type="ARBA" id="ARBA00022741"/>
    </source>
</evidence>
<accession>A0AAW2I5J7</accession>
<evidence type="ECO:0000256" key="5">
    <source>
        <dbReference type="ARBA" id="ARBA00012295"/>
    </source>
</evidence>
<evidence type="ECO:0000256" key="2">
    <source>
        <dbReference type="ARBA" id="ARBA00005559"/>
    </source>
</evidence>
<keyword evidence="7" id="KW-0436">Ligase</keyword>
<evidence type="ECO:0000256" key="6">
    <source>
        <dbReference type="ARBA" id="ARBA00022563"/>
    </source>
</evidence>
<dbReference type="Gene3D" id="1.10.8.770">
    <property type="match status" value="1"/>
</dbReference>
<dbReference type="GO" id="GO:0005524">
    <property type="term" value="F:ATP binding"/>
    <property type="evidence" value="ECO:0007669"/>
    <property type="project" value="UniProtKB-KW"/>
</dbReference>
<dbReference type="GO" id="GO:0005737">
    <property type="term" value="C:cytoplasm"/>
    <property type="evidence" value="ECO:0007669"/>
    <property type="project" value="UniProtKB-ARBA"/>
</dbReference>
<keyword evidence="9" id="KW-0067">ATP-binding</keyword>
<dbReference type="InterPro" id="IPR000559">
    <property type="entry name" value="Formate_THF_ligase"/>
</dbReference>
<sequence length="665" mass="72266">MLSRIAVKSLLCQNEPKVLACFVHATRRNDLEWHLKPLPLEVKSPVPSDIEIARAQTPKDMKVLTKEIGLKDDEYSLYGNKKAKISLNVIKRLKDQPDGKYVLVVGITPTPLGEGKSTTTLGLVQALTAHRGKNSFACIRQPSQGPTFGIKGGAAGGGYSQVIPMEDFNLHLTGDIHAVTAANNLLAAQIDARILHESTQSDKALYDRLVPRVKGKRAFSAIQMKRLKKLGIDKTDPDSLTPEEAGRFARLDIDPQTVTWRRVVDINDRFLRKITIGQSPTEKGHHRETAFDISVASEVMAILALATDLADMKERLGKIVVGRSRKGEPVTAEDLGMTGAMAILLKDAIQPTLMQSLQGSPVLVHAGPFANIAHGCSSVVADGVALKLVGKDGYVVTEAGFGSDIGMEKFLNIKCRVSKFVPNIVVLVTTVRALKMHGGGPKVTPGAPLPKEYIEENLVLLEKGLPNMVKHIQNAKLFNLPVIVAINSFVTDTDRECTLIKNMAMQSGAFRAVTCTHWEHGGHGAEELADAVIEGCEDSNDFKYLYDLNLTVEEKIEKIAKEVYGARNVEFAPKVASAMRDFATYGYDKFPVCMAKTALSLSGDPALKGVPTDFTLTINDIFVSAGAGFVVPMVGEITKMPGLSTRPSVYDMDLDPDTEEIQGLF</sequence>
<dbReference type="FunFam" id="1.10.8.770:FF:000001">
    <property type="entry name" value="Methylenetetrahydrofolate dehydrogenase (NADP+ dependent) 1 like"/>
    <property type="match status" value="1"/>
</dbReference>
<keyword evidence="8" id="KW-0547">Nucleotide-binding</keyword>
<dbReference type="GO" id="GO:0004477">
    <property type="term" value="F:methenyltetrahydrofolate cyclohydrolase activity"/>
    <property type="evidence" value="ECO:0007669"/>
    <property type="project" value="UniProtKB-ARBA"/>
</dbReference>
<dbReference type="Gene3D" id="3.40.50.300">
    <property type="entry name" value="P-loop containing nucleotide triphosphate hydrolases"/>
    <property type="match status" value="2"/>
</dbReference>
<proteinExistence type="inferred from homology"/>
<dbReference type="InterPro" id="IPR027417">
    <property type="entry name" value="P-loop_NTPase"/>
</dbReference>
<dbReference type="InterPro" id="IPR020628">
    <property type="entry name" value="Formate_THF_ligase_CS"/>
</dbReference>
<dbReference type="GO" id="GO:0004488">
    <property type="term" value="F:methylenetetrahydrofolate dehydrogenase (NADP+) activity"/>
    <property type="evidence" value="ECO:0007669"/>
    <property type="project" value="UniProtKB-ARBA"/>
</dbReference>
<comment type="subunit">
    <text evidence="4">Homodimer.</text>
</comment>
<dbReference type="Gene3D" id="3.10.410.10">
    <property type="entry name" value="Formyltetrahydrofolate synthetase, domain 3"/>
    <property type="match status" value="1"/>
</dbReference>